<dbReference type="OrthoDB" id="9801546at2"/>
<dbReference type="SUPFAM" id="SSF46785">
    <property type="entry name" value="Winged helix' DNA-binding domain"/>
    <property type="match status" value="1"/>
</dbReference>
<dbReference type="InterPro" id="IPR036390">
    <property type="entry name" value="WH_DNA-bd_sf"/>
</dbReference>
<protein>
    <submittedName>
        <fullName evidence="5">GntR family transcriptional regulator</fullName>
    </submittedName>
</protein>
<dbReference type="RefSeq" id="WP_145286080.1">
    <property type="nucleotide sequence ID" value="NZ_VMSJ01000001.1"/>
</dbReference>
<dbReference type="CDD" id="cd07377">
    <property type="entry name" value="WHTH_GntR"/>
    <property type="match status" value="1"/>
</dbReference>
<dbReference type="PANTHER" id="PTHR38445">
    <property type="entry name" value="HTH-TYPE TRANSCRIPTIONAL REPRESSOR YTRA"/>
    <property type="match status" value="1"/>
</dbReference>
<reference evidence="5 6" key="1">
    <citation type="submission" date="2019-07" db="EMBL/GenBank/DDBJ databases">
        <title>Salinicoccus cyprini sp. nov., isolated from gastro-intestinal tract of mirror carp, Cyprinus carpio var. specularis, collected from Gobind Sagar Reservoir, Himachal Pradesh, India.</title>
        <authorList>
            <person name="Talwar C."/>
            <person name="Singh A.K."/>
            <person name="Lal R."/>
            <person name="Negi R.K."/>
        </authorList>
    </citation>
    <scope>NUCLEOTIDE SEQUENCE [LARGE SCALE GENOMIC DNA]</scope>
    <source>
        <strain evidence="5 6">CT19</strain>
    </source>
</reference>
<dbReference type="SMART" id="SM00345">
    <property type="entry name" value="HTH_GNTR"/>
    <property type="match status" value="1"/>
</dbReference>
<keyword evidence="6" id="KW-1185">Reference proteome</keyword>
<dbReference type="Proteomes" id="UP000315103">
    <property type="component" value="Unassembled WGS sequence"/>
</dbReference>
<dbReference type="Pfam" id="PF00392">
    <property type="entry name" value="GntR"/>
    <property type="match status" value="1"/>
</dbReference>
<evidence type="ECO:0000256" key="3">
    <source>
        <dbReference type="ARBA" id="ARBA00023163"/>
    </source>
</evidence>
<dbReference type="AlphaFoldDB" id="A0A558AYW1"/>
<dbReference type="PROSITE" id="PS50949">
    <property type="entry name" value="HTH_GNTR"/>
    <property type="match status" value="1"/>
</dbReference>
<dbReference type="GO" id="GO:0003700">
    <property type="term" value="F:DNA-binding transcription factor activity"/>
    <property type="evidence" value="ECO:0007669"/>
    <property type="project" value="InterPro"/>
</dbReference>
<dbReference type="PANTHER" id="PTHR38445:SF7">
    <property type="entry name" value="GNTR-FAMILY TRANSCRIPTIONAL REGULATOR"/>
    <property type="match status" value="1"/>
</dbReference>
<evidence type="ECO:0000313" key="5">
    <source>
        <dbReference type="EMBL" id="TVT29449.1"/>
    </source>
</evidence>
<evidence type="ECO:0000256" key="2">
    <source>
        <dbReference type="ARBA" id="ARBA00023125"/>
    </source>
</evidence>
<name>A0A558AYW1_9STAP</name>
<keyword evidence="1" id="KW-0805">Transcription regulation</keyword>
<comment type="caution">
    <text evidence="5">The sequence shown here is derived from an EMBL/GenBank/DDBJ whole genome shotgun (WGS) entry which is preliminary data.</text>
</comment>
<keyword evidence="2" id="KW-0238">DNA-binding</keyword>
<evidence type="ECO:0000313" key="6">
    <source>
        <dbReference type="Proteomes" id="UP000315103"/>
    </source>
</evidence>
<proteinExistence type="predicted"/>
<dbReference type="InterPro" id="IPR000524">
    <property type="entry name" value="Tscrpt_reg_HTH_GntR"/>
</dbReference>
<keyword evidence="3" id="KW-0804">Transcription</keyword>
<organism evidence="5 6">
    <name type="scientific">Salinicoccus cyprini</name>
    <dbReference type="NCBI Taxonomy" id="2493691"/>
    <lineage>
        <taxon>Bacteria</taxon>
        <taxon>Bacillati</taxon>
        <taxon>Bacillota</taxon>
        <taxon>Bacilli</taxon>
        <taxon>Bacillales</taxon>
        <taxon>Staphylococcaceae</taxon>
        <taxon>Salinicoccus</taxon>
    </lineage>
</organism>
<feature type="domain" description="HTH gntR-type" evidence="4">
    <location>
        <begin position="11"/>
        <end position="79"/>
    </location>
</feature>
<dbReference type="EMBL" id="VMSJ01000001">
    <property type="protein sequence ID" value="TVT29449.1"/>
    <property type="molecule type" value="Genomic_DNA"/>
</dbReference>
<gene>
    <name evidence="5" type="ORF">FO441_03965</name>
</gene>
<evidence type="ECO:0000259" key="4">
    <source>
        <dbReference type="PROSITE" id="PS50949"/>
    </source>
</evidence>
<dbReference type="GO" id="GO:0003677">
    <property type="term" value="F:DNA binding"/>
    <property type="evidence" value="ECO:0007669"/>
    <property type="project" value="UniProtKB-KW"/>
</dbReference>
<evidence type="ECO:0000256" key="1">
    <source>
        <dbReference type="ARBA" id="ARBA00023015"/>
    </source>
</evidence>
<dbReference type="InterPro" id="IPR036388">
    <property type="entry name" value="WH-like_DNA-bd_sf"/>
</dbReference>
<accession>A0A558AYW1</accession>
<dbReference type="Gene3D" id="1.10.10.10">
    <property type="entry name" value="Winged helix-like DNA-binding domain superfamily/Winged helix DNA-binding domain"/>
    <property type="match status" value="1"/>
</dbReference>
<sequence>MNIRISNQSDIPIYEQLKGEIIRLIMNGELRPGDPLLSMRSLAKELSISIITTKRAYQDLEASGYVYSVVGKGTFVSEQNAENRREQVLVEIEKKIQDLLKTARQIDLSVEELAEMIKVMEDEDK</sequence>